<feature type="region of interest" description="Disordered" evidence="1">
    <location>
        <begin position="315"/>
        <end position="340"/>
    </location>
</feature>
<feature type="region of interest" description="Disordered" evidence="1">
    <location>
        <begin position="648"/>
        <end position="691"/>
    </location>
</feature>
<dbReference type="PANTHER" id="PTHR33167">
    <property type="entry name" value="TRANSCRIPTION FACTOR, PUTATIVE (DUF863)-RELATED"/>
    <property type="match status" value="1"/>
</dbReference>
<dbReference type="Proteomes" id="UP000243459">
    <property type="component" value="Chromosome 3"/>
</dbReference>
<accession>A0A5P1FDE9</accession>
<dbReference type="AlphaFoldDB" id="A0A5P1FDE9"/>
<reference evidence="3" key="1">
    <citation type="journal article" date="2017" name="Nat. Commun.">
        <title>The asparagus genome sheds light on the origin and evolution of a young Y chromosome.</title>
        <authorList>
            <person name="Harkess A."/>
            <person name="Zhou J."/>
            <person name="Xu C."/>
            <person name="Bowers J.E."/>
            <person name="Van der Hulst R."/>
            <person name="Ayyampalayam S."/>
            <person name="Mercati F."/>
            <person name="Riccardi P."/>
            <person name="McKain M.R."/>
            <person name="Kakrana A."/>
            <person name="Tang H."/>
            <person name="Ray J."/>
            <person name="Groenendijk J."/>
            <person name="Arikit S."/>
            <person name="Mathioni S.M."/>
            <person name="Nakano M."/>
            <person name="Shan H."/>
            <person name="Telgmann-Rauber A."/>
            <person name="Kanno A."/>
            <person name="Yue Z."/>
            <person name="Chen H."/>
            <person name="Li W."/>
            <person name="Chen Y."/>
            <person name="Xu X."/>
            <person name="Zhang Y."/>
            <person name="Luo S."/>
            <person name="Chen H."/>
            <person name="Gao J."/>
            <person name="Mao Z."/>
            <person name="Pires J.C."/>
            <person name="Luo M."/>
            <person name="Kudrna D."/>
            <person name="Wing R.A."/>
            <person name="Meyers B.C."/>
            <person name="Yi K."/>
            <person name="Kong H."/>
            <person name="Lavrijsen P."/>
            <person name="Sunseri F."/>
            <person name="Falavigna A."/>
            <person name="Ye Y."/>
            <person name="Leebens-Mack J.H."/>
            <person name="Chen G."/>
        </authorList>
    </citation>
    <scope>NUCLEOTIDE SEQUENCE [LARGE SCALE GENOMIC DNA]</scope>
    <source>
        <strain evidence="3">cv. DH0086</strain>
    </source>
</reference>
<proteinExistence type="predicted"/>
<dbReference type="InterPro" id="IPR008581">
    <property type="entry name" value="DUF863_pln"/>
</dbReference>
<dbReference type="Gramene" id="ONK75763">
    <property type="protein sequence ID" value="ONK75763"/>
    <property type="gene ID" value="A4U43_C03F20270"/>
</dbReference>
<sequence length="793" mass="90059">MILFDENGDVNSEFSMHPGNDVMGTKVQCTSYQPRFYAMGNLNEDADGCWPQYYVDTSGGNIYNSYQQRPSNGCLEFDKEMLKRTMLEHEAIFRKQVYELHRLYKIQKGMMDELKKGSCRPVQTDTSQSNSFLPQIPSECTSRMFQTTRLSETTMSSNEAPLTVTDDRKPRRMFDLQLPADTYIDCDEEERAGKEVVAESSSVNNVKLTLGINEGSNCGELCIKKASVSASTKFRGPRTSFAENQGLQFAMRSNTVFSGSPSAFLRPYGEGTSSNRFLVDDDKTSWEWPFYSNEARQSTNNLNFFSPGSSKEKFSMRSEHVHSNQKSHEIPSPDQNKRETWFKPKHEDYGRNPQLPHSLWMKPVNAFSNAPLSVPSLQCFNAASYRNGFNQGFRSDYSSASQITSQPIAFSNIDGSGLQKPEGDINLNQTPSNGCRNGLTHKINEQEKKSEDPSKKLPWVRKKPTVNASPLLELDLSKGYPQLKAMDPIHEMTQETEKNMNLFDGQTSKKIFGFSIPERIVDIEHKEKDHIDLNFDLNFDLNSSDPSAEVEMQEAPSQVSAPPVAFKIDLEAPVVLEEEKQDESLVREAAESILLISSDKCRHLDEADTLRWFAEVVSTSNEELDTFEKLTMELEEIKPEEFWCRSWQKQQNKDDDDEDGDGDNTRRNMATLLFTKPRRGQQRKRRQKRDFQRDILPGLSSLSRREVIEDLHSIGAGGLTRRRVGQKPRSLAVTVEEIHVSPLPAFPASAPKSEVELHEMEVDGRSMIGWGRTTRRCRRQRLPMATNVAAPLT</sequence>
<name>A0A5P1FDE9_ASPOF</name>
<evidence type="ECO:0000313" key="3">
    <source>
        <dbReference type="Proteomes" id="UP000243459"/>
    </source>
</evidence>
<dbReference type="EMBL" id="CM007383">
    <property type="protein sequence ID" value="ONK75763.1"/>
    <property type="molecule type" value="Genomic_DNA"/>
</dbReference>
<gene>
    <name evidence="2" type="ORF">A4U43_C03F20270</name>
</gene>
<dbReference type="PANTHER" id="PTHR33167:SF4">
    <property type="entry name" value="TRANSCRIPTION FACTOR, PUTATIVE (DUF863)-RELATED"/>
    <property type="match status" value="1"/>
</dbReference>
<evidence type="ECO:0000313" key="2">
    <source>
        <dbReference type="EMBL" id="ONK75763.1"/>
    </source>
</evidence>
<feature type="compositionally biased region" description="Basic residues" evidence="1">
    <location>
        <begin position="676"/>
        <end position="688"/>
    </location>
</feature>
<organism evidence="2 3">
    <name type="scientific">Asparagus officinalis</name>
    <name type="common">Garden asparagus</name>
    <dbReference type="NCBI Taxonomy" id="4686"/>
    <lineage>
        <taxon>Eukaryota</taxon>
        <taxon>Viridiplantae</taxon>
        <taxon>Streptophyta</taxon>
        <taxon>Embryophyta</taxon>
        <taxon>Tracheophyta</taxon>
        <taxon>Spermatophyta</taxon>
        <taxon>Magnoliopsida</taxon>
        <taxon>Liliopsida</taxon>
        <taxon>Asparagales</taxon>
        <taxon>Asparagaceae</taxon>
        <taxon>Asparagoideae</taxon>
        <taxon>Asparagus</taxon>
    </lineage>
</organism>
<evidence type="ECO:0000256" key="1">
    <source>
        <dbReference type="SAM" id="MobiDB-lite"/>
    </source>
</evidence>
<dbReference type="Pfam" id="PF05904">
    <property type="entry name" value="DUF863"/>
    <property type="match status" value="2"/>
</dbReference>
<dbReference type="OMA" id="TRNGCGR"/>
<protein>
    <submittedName>
        <fullName evidence="2">Uncharacterized protein</fullName>
    </submittedName>
</protein>
<keyword evidence="3" id="KW-1185">Reference proteome</keyword>